<evidence type="ECO:0000256" key="6">
    <source>
        <dbReference type="ARBA" id="ARBA00013376"/>
    </source>
</evidence>
<dbReference type="InterPro" id="IPR016204">
    <property type="entry name" value="HDH"/>
</dbReference>
<evidence type="ECO:0000256" key="10">
    <source>
        <dbReference type="ARBA" id="ARBA00022857"/>
    </source>
</evidence>
<dbReference type="Pfam" id="PF01842">
    <property type="entry name" value="ACT"/>
    <property type="match status" value="1"/>
</dbReference>
<dbReference type="AlphaFoldDB" id="W8TG52"/>
<dbReference type="GO" id="GO:0009088">
    <property type="term" value="P:threonine biosynthetic process"/>
    <property type="evidence" value="ECO:0007669"/>
    <property type="project" value="UniProtKB-UniPathway"/>
</dbReference>
<keyword evidence="10 17" id="KW-0521">NADP</keyword>
<protein>
    <recommendedName>
        <fullName evidence="6 18">Homoserine dehydrogenase</fullName>
        <ecNumber evidence="5 18">1.1.1.3</ecNumber>
    </recommendedName>
</protein>
<gene>
    <name evidence="21" type="primary">hom</name>
    <name evidence="21" type="ORF">EAL2_c15180</name>
</gene>
<reference evidence="21 22" key="1">
    <citation type="journal article" date="2014" name="Genome Announc.">
        <title>Complete Genome Sequence of Amino Acid-Utilizing Eubacterium acidaminophilum al-2 (DSM 3953).</title>
        <authorList>
            <person name="Poehlein A."/>
            <person name="Andreesen J.R."/>
            <person name="Daniel R."/>
        </authorList>
    </citation>
    <scope>NUCLEOTIDE SEQUENCE [LARGE SCALE GENOMIC DNA]</scope>
    <source>
        <strain evidence="21 22">DSM 3953</strain>
    </source>
</reference>
<comment type="catalytic activity">
    <reaction evidence="15">
        <text>L-homoserine + NADP(+) = L-aspartate 4-semialdehyde + NADPH + H(+)</text>
        <dbReference type="Rhea" id="RHEA:15761"/>
        <dbReference type="ChEBI" id="CHEBI:15378"/>
        <dbReference type="ChEBI" id="CHEBI:57476"/>
        <dbReference type="ChEBI" id="CHEBI:57783"/>
        <dbReference type="ChEBI" id="CHEBI:58349"/>
        <dbReference type="ChEBI" id="CHEBI:537519"/>
        <dbReference type="EC" id="1.1.1.3"/>
    </reaction>
    <physiologicalReaction direction="right-to-left" evidence="15">
        <dbReference type="Rhea" id="RHEA:15763"/>
    </physiologicalReaction>
</comment>
<dbReference type="InterPro" id="IPR002912">
    <property type="entry name" value="ACT_dom"/>
</dbReference>
<dbReference type="UniPathway" id="UPA00050">
    <property type="reaction ID" value="UER00063"/>
</dbReference>
<accession>W8TG52</accession>
<evidence type="ECO:0000256" key="2">
    <source>
        <dbReference type="ARBA" id="ARBA00005056"/>
    </source>
</evidence>
<evidence type="ECO:0000256" key="15">
    <source>
        <dbReference type="ARBA" id="ARBA00048841"/>
    </source>
</evidence>
<keyword evidence="9" id="KW-0479">Metal-binding</keyword>
<dbReference type="InterPro" id="IPR005106">
    <property type="entry name" value="Asp/hSer_DH_NAD-bd"/>
</dbReference>
<dbReference type="KEGG" id="eac:EAL2_c15180"/>
<feature type="binding site" evidence="17">
    <location>
        <position position="190"/>
    </location>
    <ligand>
        <name>L-homoserine</name>
        <dbReference type="ChEBI" id="CHEBI:57476"/>
    </ligand>
</feature>
<evidence type="ECO:0000313" key="22">
    <source>
        <dbReference type="Proteomes" id="UP000019591"/>
    </source>
</evidence>
<dbReference type="Pfam" id="PF03447">
    <property type="entry name" value="NAD_binding_3"/>
    <property type="match status" value="1"/>
</dbReference>
<evidence type="ECO:0000256" key="12">
    <source>
        <dbReference type="ARBA" id="ARBA00023027"/>
    </source>
</evidence>
<dbReference type="SUPFAM" id="SSF55347">
    <property type="entry name" value="Glyceraldehyde-3-phosphate dehydrogenase-like, C-terminal domain"/>
    <property type="match status" value="1"/>
</dbReference>
<dbReference type="InterPro" id="IPR036291">
    <property type="entry name" value="NAD(P)-bd_dom_sf"/>
</dbReference>
<keyword evidence="14 18" id="KW-0486">Methionine biosynthesis</keyword>
<evidence type="ECO:0000256" key="19">
    <source>
        <dbReference type="RuleBase" id="RU004171"/>
    </source>
</evidence>
<keyword evidence="22" id="KW-1185">Reference proteome</keyword>
<comment type="pathway">
    <text evidence="3 18">Amino-acid biosynthesis; L-methionine biosynthesis via de novo pathway; L-homoserine from L-aspartate: step 3/3.</text>
</comment>
<dbReference type="InterPro" id="IPR045865">
    <property type="entry name" value="ACT-like_dom_sf"/>
</dbReference>
<dbReference type="InterPro" id="IPR019811">
    <property type="entry name" value="HDH_CS"/>
</dbReference>
<evidence type="ECO:0000256" key="18">
    <source>
        <dbReference type="RuleBase" id="RU000579"/>
    </source>
</evidence>
<feature type="binding site" evidence="17">
    <location>
        <begin position="9"/>
        <end position="16"/>
    </location>
    <ligand>
        <name>NADP(+)</name>
        <dbReference type="ChEBI" id="CHEBI:58349"/>
    </ligand>
</feature>
<dbReference type="PANTHER" id="PTHR43331">
    <property type="entry name" value="HOMOSERINE DEHYDROGENASE"/>
    <property type="match status" value="1"/>
</dbReference>
<dbReference type="HOGENOM" id="CLU_009116_1_0_9"/>
<dbReference type="eggNOG" id="COG0460">
    <property type="taxonomic scope" value="Bacteria"/>
</dbReference>
<dbReference type="EMBL" id="CP007452">
    <property type="protein sequence ID" value="AHM56813.1"/>
    <property type="molecule type" value="Genomic_DNA"/>
</dbReference>
<keyword evidence="13" id="KW-0915">Sodium</keyword>
<feature type="active site" description="Proton donor" evidence="16">
    <location>
        <position position="205"/>
    </location>
</feature>
<evidence type="ECO:0000259" key="20">
    <source>
        <dbReference type="PROSITE" id="PS51671"/>
    </source>
</evidence>
<dbReference type="Gene3D" id="3.40.50.720">
    <property type="entry name" value="NAD(P)-binding Rossmann-like Domain"/>
    <property type="match status" value="1"/>
</dbReference>
<evidence type="ECO:0000256" key="8">
    <source>
        <dbReference type="ARBA" id="ARBA00022697"/>
    </source>
</evidence>
<evidence type="ECO:0000256" key="7">
    <source>
        <dbReference type="ARBA" id="ARBA00022605"/>
    </source>
</evidence>
<keyword evidence="11 18" id="KW-0560">Oxidoreductase</keyword>
<sequence>MESIKIGLLGFGTVGSGVYSILEDNKDKIESHIQKKLEIKKILVRDIGKQRNVDVPKALFTTDAADVINDPEIGIIVELMGGIETAGGYIKAAIANKKHIVTANKALIATQGDEIYKLACENGVELRYEASVGGGIPIINTLTQSLSANNVDEVCGIINGTTNFILTQMDEQGMEFEEALKLAQDRGFAEADPTSDIEGEDVAFKLAILIEVAFGIKLSPYDIPREGITKISKRDIEFARELGYKIKLVAAARRKGNSLEYHVQPSFLPLANPLASVNNEFNAVLVRGNAVGELLLYGKGAGSTPTGSAVLGDILEISKIMGTDYKAGAPLRNENKGFQLEGEGVSAYYVHMSAKDKPGVLGRITSAFGRYEVSLRSVIQRSRAEDTVPLVFITHETERARLDSALKEIELSNDVSKIESVLRVEKK</sequence>
<evidence type="ECO:0000256" key="16">
    <source>
        <dbReference type="PIRSR" id="PIRSR000098-1"/>
    </source>
</evidence>
<evidence type="ECO:0000313" key="21">
    <source>
        <dbReference type="EMBL" id="AHM56813.1"/>
    </source>
</evidence>
<evidence type="ECO:0000256" key="13">
    <source>
        <dbReference type="ARBA" id="ARBA00023053"/>
    </source>
</evidence>
<dbReference type="RefSeq" id="WP_025435794.1">
    <property type="nucleotide sequence ID" value="NZ_CP007452.1"/>
</dbReference>
<dbReference type="PIRSF" id="PIRSF000098">
    <property type="entry name" value="Homoser_dehydrog"/>
    <property type="match status" value="1"/>
</dbReference>
<dbReference type="Proteomes" id="UP000019591">
    <property type="component" value="Chromosome"/>
</dbReference>
<dbReference type="PROSITE" id="PS51671">
    <property type="entry name" value="ACT"/>
    <property type="match status" value="1"/>
</dbReference>
<dbReference type="GO" id="GO:0050661">
    <property type="term" value="F:NADP binding"/>
    <property type="evidence" value="ECO:0007669"/>
    <property type="project" value="InterPro"/>
</dbReference>
<evidence type="ECO:0000256" key="4">
    <source>
        <dbReference type="ARBA" id="ARBA00006753"/>
    </source>
</evidence>
<dbReference type="GO" id="GO:0004412">
    <property type="term" value="F:homoserine dehydrogenase activity"/>
    <property type="evidence" value="ECO:0007669"/>
    <property type="project" value="UniProtKB-EC"/>
</dbReference>
<evidence type="ECO:0000256" key="1">
    <source>
        <dbReference type="ARBA" id="ARBA00001920"/>
    </source>
</evidence>
<dbReference type="SUPFAM" id="SSF51735">
    <property type="entry name" value="NAD(P)-binding Rossmann-fold domains"/>
    <property type="match status" value="1"/>
</dbReference>
<dbReference type="PATRIC" id="fig|1286171.3.peg.1469"/>
<dbReference type="InterPro" id="IPR001342">
    <property type="entry name" value="HDH_cat"/>
</dbReference>
<dbReference type="Gene3D" id="3.30.360.10">
    <property type="entry name" value="Dihydrodipicolinate Reductase, domain 2"/>
    <property type="match status" value="1"/>
</dbReference>
<organism evidence="21 22">
    <name type="scientific">Peptoclostridium acidaminophilum DSM 3953</name>
    <dbReference type="NCBI Taxonomy" id="1286171"/>
    <lineage>
        <taxon>Bacteria</taxon>
        <taxon>Bacillati</taxon>
        <taxon>Bacillota</taxon>
        <taxon>Clostridia</taxon>
        <taxon>Peptostreptococcales</taxon>
        <taxon>Peptoclostridiaceae</taxon>
        <taxon>Peptoclostridium</taxon>
    </lineage>
</organism>
<dbReference type="GO" id="GO:0046872">
    <property type="term" value="F:metal ion binding"/>
    <property type="evidence" value="ECO:0007669"/>
    <property type="project" value="UniProtKB-KW"/>
</dbReference>
<evidence type="ECO:0000256" key="9">
    <source>
        <dbReference type="ARBA" id="ARBA00022723"/>
    </source>
</evidence>
<dbReference type="UniPathway" id="UPA00051">
    <property type="reaction ID" value="UER00465"/>
</dbReference>
<evidence type="ECO:0000256" key="5">
    <source>
        <dbReference type="ARBA" id="ARBA00013213"/>
    </source>
</evidence>
<dbReference type="EC" id="1.1.1.3" evidence="5 18"/>
<evidence type="ECO:0000256" key="11">
    <source>
        <dbReference type="ARBA" id="ARBA00023002"/>
    </source>
</evidence>
<dbReference type="SUPFAM" id="SSF55021">
    <property type="entry name" value="ACT-like"/>
    <property type="match status" value="1"/>
</dbReference>
<dbReference type="CDD" id="cd04881">
    <property type="entry name" value="ACT_HSDH-Hom"/>
    <property type="match status" value="1"/>
</dbReference>
<name>W8TG52_PEPAC</name>
<dbReference type="Pfam" id="PF00742">
    <property type="entry name" value="Homoserine_dh"/>
    <property type="match status" value="1"/>
</dbReference>
<dbReference type="PANTHER" id="PTHR43331:SF1">
    <property type="entry name" value="HOMOSERINE DEHYDROGENASE"/>
    <property type="match status" value="1"/>
</dbReference>
<evidence type="ECO:0000256" key="17">
    <source>
        <dbReference type="PIRSR" id="PIRSR000098-2"/>
    </source>
</evidence>
<dbReference type="OrthoDB" id="9808167at2"/>
<feature type="binding site" evidence="17">
    <location>
        <position position="105"/>
    </location>
    <ligand>
        <name>NADPH</name>
        <dbReference type="ChEBI" id="CHEBI:57783"/>
    </ligand>
</feature>
<dbReference type="FunFam" id="3.40.50.720:FF:000062">
    <property type="entry name" value="Homoserine dehydrogenase"/>
    <property type="match status" value="1"/>
</dbReference>
<feature type="domain" description="ACT" evidence="20">
    <location>
        <begin position="349"/>
        <end position="423"/>
    </location>
</feature>
<dbReference type="PROSITE" id="PS01042">
    <property type="entry name" value="HOMOSER_DHGENASE"/>
    <property type="match status" value="1"/>
</dbReference>
<evidence type="ECO:0000256" key="14">
    <source>
        <dbReference type="ARBA" id="ARBA00023167"/>
    </source>
</evidence>
<keyword evidence="7 18" id="KW-0028">Amino-acid biosynthesis</keyword>
<keyword evidence="12" id="KW-0520">NAD</keyword>
<evidence type="ECO:0000256" key="3">
    <source>
        <dbReference type="ARBA" id="ARBA00005062"/>
    </source>
</evidence>
<proteinExistence type="inferred from homology"/>
<dbReference type="NCBIfam" id="NF004976">
    <property type="entry name" value="PRK06349.1"/>
    <property type="match status" value="1"/>
</dbReference>
<dbReference type="Gene3D" id="3.30.70.260">
    <property type="match status" value="1"/>
</dbReference>
<dbReference type="STRING" id="1286171.EAL2_c15180"/>
<comment type="cofactor">
    <cofactor evidence="1">
        <name>a metal cation</name>
        <dbReference type="ChEBI" id="CHEBI:25213"/>
    </cofactor>
</comment>
<dbReference type="FunFam" id="3.30.360.10:FF:000005">
    <property type="entry name" value="Homoserine dehydrogenase"/>
    <property type="match status" value="1"/>
</dbReference>
<comment type="similarity">
    <text evidence="4 19">Belongs to the homoserine dehydrogenase family.</text>
</comment>
<keyword evidence="8 18" id="KW-0791">Threonine biosynthesis</keyword>
<dbReference type="GO" id="GO:0009086">
    <property type="term" value="P:methionine biosynthetic process"/>
    <property type="evidence" value="ECO:0007669"/>
    <property type="project" value="UniProtKB-KW"/>
</dbReference>
<comment type="pathway">
    <text evidence="2 18">Amino-acid biosynthesis; L-threonine biosynthesis; L-threonine from L-aspartate: step 3/5.</text>
</comment>